<dbReference type="InterPro" id="IPR050490">
    <property type="entry name" value="Bact_solute-bd_prot1"/>
</dbReference>
<evidence type="ECO:0000313" key="1">
    <source>
        <dbReference type="EMBL" id="MCJ8013510.1"/>
    </source>
</evidence>
<dbReference type="PANTHER" id="PTHR43649">
    <property type="entry name" value="ARABINOSE-BINDING PROTEIN-RELATED"/>
    <property type="match status" value="1"/>
</dbReference>
<organism evidence="1 2">
    <name type="scientific">Paenibacillus mangrovi</name>
    <dbReference type="NCBI Taxonomy" id="2931978"/>
    <lineage>
        <taxon>Bacteria</taxon>
        <taxon>Bacillati</taxon>
        <taxon>Bacillota</taxon>
        <taxon>Bacilli</taxon>
        <taxon>Bacillales</taxon>
        <taxon>Paenibacillaceae</taxon>
        <taxon>Paenibacillus</taxon>
    </lineage>
</organism>
<keyword evidence="2" id="KW-1185">Reference proteome</keyword>
<proteinExistence type="predicted"/>
<comment type="caution">
    <text evidence="1">The sequence shown here is derived from an EMBL/GenBank/DDBJ whole genome shotgun (WGS) entry which is preliminary data.</text>
</comment>
<sequence length="393" mass="43748">MVDNALKVALVDGPTYEPLYSSLGAFEESTGIKVEVGFKGPHPDLNRHVQEAFSSGKAEYDLISTHTKYAPSQAEHLLPLDEYFSEEELQDLSPVLVELARVNGGLMSIPRNFDARLLFYRRDRFAELGLQVPDSWEELMETVKRATAAGYTGFVYPGKESGLFGTFFELLMSEGGKLFDEKLQSAFNSTAGIKVLKYLKELYQQGLTPANLPDMHYDEVSESFRNGDSLMVADWPGYFGLLSDPACQVANCYGLALLPKGSTGKRAVYCGSHSFAVTTASCNPQKAVQLLKYLTSPERQMIDADSGHVPVRFSVMDRQKGISQPGTIEALRWQFLEETMAKSVVIPPKFAEYPETEDILWNALRACIKGDLSEEQALKQAEDEINMIVRKYA</sequence>
<gene>
    <name evidence="1" type="ORF">MUG84_17425</name>
</gene>
<dbReference type="AlphaFoldDB" id="A0A9X1WT95"/>
<dbReference type="Gene3D" id="3.40.190.10">
    <property type="entry name" value="Periplasmic binding protein-like II"/>
    <property type="match status" value="2"/>
</dbReference>
<dbReference type="Proteomes" id="UP001139347">
    <property type="component" value="Unassembled WGS sequence"/>
</dbReference>
<reference evidence="1" key="1">
    <citation type="submission" date="2022-04" db="EMBL/GenBank/DDBJ databases">
        <title>Paenibacillus mangrovi sp. nov., a novel endophytic bacterium isolated from bark of Kandelia candel.</title>
        <authorList>
            <person name="Tuo L."/>
        </authorList>
    </citation>
    <scope>NUCLEOTIDE SEQUENCE</scope>
    <source>
        <strain evidence="1">KQZ6P-2</strain>
    </source>
</reference>
<dbReference type="PANTHER" id="PTHR43649:SF12">
    <property type="entry name" value="DIACETYLCHITOBIOSE BINDING PROTEIN DASA"/>
    <property type="match status" value="1"/>
</dbReference>
<dbReference type="EMBL" id="JALIRP010000007">
    <property type="protein sequence ID" value="MCJ8013510.1"/>
    <property type="molecule type" value="Genomic_DNA"/>
</dbReference>
<accession>A0A9X1WT95</accession>
<dbReference type="InterPro" id="IPR006059">
    <property type="entry name" value="SBP"/>
</dbReference>
<name>A0A9X1WT95_9BACL</name>
<dbReference type="SUPFAM" id="SSF53850">
    <property type="entry name" value="Periplasmic binding protein-like II"/>
    <property type="match status" value="1"/>
</dbReference>
<dbReference type="RefSeq" id="WP_244727041.1">
    <property type="nucleotide sequence ID" value="NZ_JALIRP010000007.1"/>
</dbReference>
<protein>
    <submittedName>
        <fullName evidence="1">Extracellular solute-binding protein</fullName>
    </submittedName>
</protein>
<dbReference type="Pfam" id="PF01547">
    <property type="entry name" value="SBP_bac_1"/>
    <property type="match status" value="1"/>
</dbReference>
<evidence type="ECO:0000313" key="2">
    <source>
        <dbReference type="Proteomes" id="UP001139347"/>
    </source>
</evidence>